<accession>A0ABW0M5R9</accession>
<dbReference type="EMBL" id="JBHSMT010000010">
    <property type="protein sequence ID" value="MFC5473534.1"/>
    <property type="molecule type" value="Genomic_DNA"/>
</dbReference>
<comment type="caution">
    <text evidence="1">The sequence shown here is derived from an EMBL/GenBank/DDBJ whole genome shotgun (WGS) entry which is preliminary data.</text>
</comment>
<dbReference type="Proteomes" id="UP001596045">
    <property type="component" value="Unassembled WGS sequence"/>
</dbReference>
<organism evidence="1 2">
    <name type="scientific">Paraherbaspirillum soli</name>
    <dbReference type="NCBI Taxonomy" id="631222"/>
    <lineage>
        <taxon>Bacteria</taxon>
        <taxon>Pseudomonadati</taxon>
        <taxon>Pseudomonadota</taxon>
        <taxon>Betaproteobacteria</taxon>
        <taxon>Burkholderiales</taxon>
        <taxon>Oxalobacteraceae</taxon>
        <taxon>Paraherbaspirillum</taxon>
    </lineage>
</organism>
<gene>
    <name evidence="1" type="ORF">ACFPM8_06130</name>
</gene>
<reference evidence="2" key="1">
    <citation type="journal article" date="2019" name="Int. J. Syst. Evol. Microbiol.">
        <title>The Global Catalogue of Microorganisms (GCM) 10K type strain sequencing project: providing services to taxonomists for standard genome sequencing and annotation.</title>
        <authorList>
            <consortium name="The Broad Institute Genomics Platform"/>
            <consortium name="The Broad Institute Genome Sequencing Center for Infectious Disease"/>
            <person name="Wu L."/>
            <person name="Ma J."/>
        </authorList>
    </citation>
    <scope>NUCLEOTIDE SEQUENCE [LARGE SCALE GENOMIC DNA]</scope>
    <source>
        <strain evidence="2">JCM 17066</strain>
    </source>
</reference>
<name>A0ABW0M5R9_9BURK</name>
<keyword evidence="2" id="KW-1185">Reference proteome</keyword>
<dbReference type="RefSeq" id="WP_378996082.1">
    <property type="nucleotide sequence ID" value="NZ_JBHSMT010000010.1"/>
</dbReference>
<evidence type="ECO:0000313" key="1">
    <source>
        <dbReference type="EMBL" id="MFC5473534.1"/>
    </source>
</evidence>
<proteinExistence type="predicted"/>
<sequence>MSSSNKASHHPFSWLVEELDLDKSAQLLALTRDFSHGIETCLKLVHASNLAREHDNVDCPPTLDIADSERLLRFSMEAAGVMAMLVGEQIDCLNQQQLDARERKPQD</sequence>
<protein>
    <submittedName>
        <fullName evidence="1">Uncharacterized protein</fullName>
    </submittedName>
</protein>
<evidence type="ECO:0000313" key="2">
    <source>
        <dbReference type="Proteomes" id="UP001596045"/>
    </source>
</evidence>